<keyword evidence="2 5" id="KW-0812">Transmembrane</keyword>
<name>A0A2T0BBF5_9CLOT</name>
<gene>
    <name evidence="7" type="ORF">CLVI_26420</name>
</gene>
<feature type="transmembrane region" description="Helical" evidence="5">
    <location>
        <begin position="292"/>
        <end position="313"/>
    </location>
</feature>
<comment type="subcellular location">
    <subcellularLocation>
        <location evidence="1">Membrane</location>
        <topology evidence="1">Multi-pass membrane protein</topology>
    </subcellularLocation>
</comment>
<feature type="transmembrane region" description="Helical" evidence="5">
    <location>
        <begin position="261"/>
        <end position="285"/>
    </location>
</feature>
<proteinExistence type="predicted"/>
<dbReference type="PANTHER" id="PTHR43027">
    <property type="entry name" value="DOXORUBICIN RESISTANCE ABC TRANSPORTER PERMEASE PROTEIN DRRC-RELATED"/>
    <property type="match status" value="1"/>
</dbReference>
<dbReference type="EMBL" id="PVXQ01000033">
    <property type="protein sequence ID" value="PRR81230.1"/>
    <property type="molecule type" value="Genomic_DNA"/>
</dbReference>
<evidence type="ECO:0000313" key="7">
    <source>
        <dbReference type="EMBL" id="PRR81230.1"/>
    </source>
</evidence>
<feature type="transmembrane region" description="Helical" evidence="5">
    <location>
        <begin position="349"/>
        <end position="369"/>
    </location>
</feature>
<evidence type="ECO:0000256" key="1">
    <source>
        <dbReference type="ARBA" id="ARBA00004141"/>
    </source>
</evidence>
<dbReference type="AlphaFoldDB" id="A0A2T0BBF5"/>
<keyword evidence="4 5" id="KW-0472">Membrane</keyword>
<keyword evidence="8" id="KW-1185">Reference proteome</keyword>
<feature type="domain" description="ABC-2 type transporter transmembrane" evidence="6">
    <location>
        <begin position="19"/>
        <end position="368"/>
    </location>
</feature>
<feature type="transmembrane region" description="Helical" evidence="5">
    <location>
        <begin position="184"/>
        <end position="206"/>
    </location>
</feature>
<evidence type="ECO:0000256" key="3">
    <source>
        <dbReference type="ARBA" id="ARBA00022989"/>
    </source>
</evidence>
<dbReference type="PANTHER" id="PTHR43027:SF1">
    <property type="entry name" value="DOXORUBICIN RESISTANCE ABC TRANSPORTER PERMEASE PROTEIN DRRC-RELATED"/>
    <property type="match status" value="1"/>
</dbReference>
<feature type="transmembrane region" description="Helical" evidence="5">
    <location>
        <begin position="21"/>
        <end position="39"/>
    </location>
</feature>
<dbReference type="GO" id="GO:0016020">
    <property type="term" value="C:membrane"/>
    <property type="evidence" value="ECO:0007669"/>
    <property type="project" value="UniProtKB-SubCell"/>
</dbReference>
<feature type="transmembrane region" description="Helical" evidence="5">
    <location>
        <begin position="227"/>
        <end position="249"/>
    </location>
</feature>
<sequence>MNIIPQIRKNIISLFKQEKGVLISFIILPLIMALIYGMMLGESFDGQASIDPIRVDLRYNNTSEIGEILDHVLEDEGVKSFIDVDGENYECEVTISDDFQNIEINNIKATSEKINILSSFFKSFNSDVQQVKAIYRNVEKGEFSQEEKGMIMGNILQKLNENQKQSSIEEKKLSGYKTLDSKEYYGISTFSFTAIMLIIVLSNKFFDEKQQGVVRRTFAAPISNEEYIIGFLLSSTIVAFIINIIYVLVNIAMGLSFRENFGGVIFIVIIQSILQGAISTLVIAFIKNKMMVNTIIGFFIVLSAVAGGAFYNIDSIESPFLKVLGNISPNTLILNAYKSLAISNSLKETLIYIIPMIIISLVFIILSMVKVKVRWER</sequence>
<dbReference type="RefSeq" id="WP_106060562.1">
    <property type="nucleotide sequence ID" value="NZ_PVXQ01000033.1"/>
</dbReference>
<dbReference type="InterPro" id="IPR013525">
    <property type="entry name" value="ABC2_TM"/>
</dbReference>
<evidence type="ECO:0000256" key="2">
    <source>
        <dbReference type="ARBA" id="ARBA00022692"/>
    </source>
</evidence>
<reference evidence="7 8" key="1">
    <citation type="submission" date="2018-03" db="EMBL/GenBank/DDBJ databases">
        <title>Genome sequence of Clostridium vincentii DSM 10228.</title>
        <authorList>
            <person name="Poehlein A."/>
            <person name="Daniel R."/>
        </authorList>
    </citation>
    <scope>NUCLEOTIDE SEQUENCE [LARGE SCALE GENOMIC DNA]</scope>
    <source>
        <strain evidence="7 8">DSM 10228</strain>
    </source>
</reference>
<keyword evidence="3 5" id="KW-1133">Transmembrane helix</keyword>
<dbReference type="InterPro" id="IPR052902">
    <property type="entry name" value="ABC-2_transporter"/>
</dbReference>
<dbReference type="GO" id="GO:0140359">
    <property type="term" value="F:ABC-type transporter activity"/>
    <property type="evidence" value="ECO:0007669"/>
    <property type="project" value="InterPro"/>
</dbReference>
<accession>A0A2T0BBF5</accession>
<dbReference type="Pfam" id="PF12698">
    <property type="entry name" value="ABC2_membrane_3"/>
    <property type="match status" value="1"/>
</dbReference>
<organism evidence="7 8">
    <name type="scientific">Clostridium vincentii</name>
    <dbReference type="NCBI Taxonomy" id="52704"/>
    <lineage>
        <taxon>Bacteria</taxon>
        <taxon>Bacillati</taxon>
        <taxon>Bacillota</taxon>
        <taxon>Clostridia</taxon>
        <taxon>Eubacteriales</taxon>
        <taxon>Clostridiaceae</taxon>
        <taxon>Clostridium</taxon>
    </lineage>
</organism>
<protein>
    <submittedName>
        <fullName evidence="7">ABC-2 family transporter protein</fullName>
    </submittedName>
</protein>
<evidence type="ECO:0000259" key="6">
    <source>
        <dbReference type="Pfam" id="PF12698"/>
    </source>
</evidence>
<evidence type="ECO:0000313" key="8">
    <source>
        <dbReference type="Proteomes" id="UP000239471"/>
    </source>
</evidence>
<comment type="caution">
    <text evidence="7">The sequence shown here is derived from an EMBL/GenBank/DDBJ whole genome shotgun (WGS) entry which is preliminary data.</text>
</comment>
<dbReference type="Proteomes" id="UP000239471">
    <property type="component" value="Unassembled WGS sequence"/>
</dbReference>
<evidence type="ECO:0000256" key="5">
    <source>
        <dbReference type="SAM" id="Phobius"/>
    </source>
</evidence>
<evidence type="ECO:0000256" key="4">
    <source>
        <dbReference type="ARBA" id="ARBA00023136"/>
    </source>
</evidence>
<dbReference type="OrthoDB" id="1897891at2"/>